<protein>
    <submittedName>
        <fullName evidence="1">Uncharacterized protein</fullName>
    </submittedName>
</protein>
<dbReference type="AlphaFoldDB" id="A0A445KQW5"/>
<sequence>MAQSTQDKDETGVLLFQVAAAAFILGQNEAVALRCCSSSTNPTKLKQFSNLSLRRDLVNISVGLSSDAIFTSLIAPDSTTS</sequence>
<name>A0A445KQW5_GLYSO</name>
<keyword evidence="2" id="KW-1185">Reference proteome</keyword>
<accession>A0A445KQW5</accession>
<dbReference type="Proteomes" id="UP000289340">
    <property type="component" value="Chromosome 5"/>
</dbReference>
<gene>
    <name evidence="1" type="ORF">D0Y65_012706</name>
</gene>
<comment type="caution">
    <text evidence="1">The sequence shown here is derived from an EMBL/GenBank/DDBJ whole genome shotgun (WGS) entry which is preliminary data.</text>
</comment>
<reference evidence="1 2" key="1">
    <citation type="submission" date="2018-09" db="EMBL/GenBank/DDBJ databases">
        <title>A high-quality reference genome of wild soybean provides a powerful tool to mine soybean genomes.</title>
        <authorList>
            <person name="Xie M."/>
            <person name="Chung C.Y.L."/>
            <person name="Li M.-W."/>
            <person name="Wong F.-L."/>
            <person name="Chan T.-F."/>
            <person name="Lam H.-M."/>
        </authorList>
    </citation>
    <scope>NUCLEOTIDE SEQUENCE [LARGE SCALE GENOMIC DNA]</scope>
    <source>
        <strain evidence="2">cv. W05</strain>
        <tissue evidence="1">Hypocotyl of etiolated seedlings</tissue>
    </source>
</reference>
<dbReference type="EMBL" id="QZWG01000005">
    <property type="protein sequence ID" value="RZC13108.1"/>
    <property type="molecule type" value="Genomic_DNA"/>
</dbReference>
<evidence type="ECO:0000313" key="1">
    <source>
        <dbReference type="EMBL" id="RZC13108.1"/>
    </source>
</evidence>
<organism evidence="1 2">
    <name type="scientific">Glycine soja</name>
    <name type="common">Wild soybean</name>
    <dbReference type="NCBI Taxonomy" id="3848"/>
    <lineage>
        <taxon>Eukaryota</taxon>
        <taxon>Viridiplantae</taxon>
        <taxon>Streptophyta</taxon>
        <taxon>Embryophyta</taxon>
        <taxon>Tracheophyta</taxon>
        <taxon>Spermatophyta</taxon>
        <taxon>Magnoliopsida</taxon>
        <taxon>eudicotyledons</taxon>
        <taxon>Gunneridae</taxon>
        <taxon>Pentapetalae</taxon>
        <taxon>rosids</taxon>
        <taxon>fabids</taxon>
        <taxon>Fabales</taxon>
        <taxon>Fabaceae</taxon>
        <taxon>Papilionoideae</taxon>
        <taxon>50 kb inversion clade</taxon>
        <taxon>NPAAA clade</taxon>
        <taxon>indigoferoid/millettioid clade</taxon>
        <taxon>Phaseoleae</taxon>
        <taxon>Glycine</taxon>
        <taxon>Glycine subgen. Soja</taxon>
    </lineage>
</organism>
<evidence type="ECO:0000313" key="2">
    <source>
        <dbReference type="Proteomes" id="UP000289340"/>
    </source>
</evidence>
<proteinExistence type="predicted"/>